<name>A0ABP5NTU2_9ACTN</name>
<comment type="caution">
    <text evidence="2">The sequence shown here is derived from an EMBL/GenBank/DDBJ whole genome shotgun (WGS) entry which is preliminary data.</text>
</comment>
<feature type="chain" id="PRO_5045863939" evidence="1">
    <location>
        <begin position="27"/>
        <end position="85"/>
    </location>
</feature>
<keyword evidence="1" id="KW-0732">Signal</keyword>
<dbReference type="EMBL" id="BAAAOQ010000025">
    <property type="protein sequence ID" value="GAA2202899.1"/>
    <property type="molecule type" value="Genomic_DNA"/>
</dbReference>
<dbReference type="Proteomes" id="UP001501391">
    <property type="component" value="Unassembled WGS sequence"/>
</dbReference>
<dbReference type="RefSeq" id="WP_346164034.1">
    <property type="nucleotide sequence ID" value="NZ_BAAAOQ010000025.1"/>
</dbReference>
<keyword evidence="3" id="KW-1185">Reference proteome</keyword>
<reference evidence="3" key="1">
    <citation type="journal article" date="2019" name="Int. J. Syst. Evol. Microbiol.">
        <title>The Global Catalogue of Microorganisms (GCM) 10K type strain sequencing project: providing services to taxonomists for standard genome sequencing and annotation.</title>
        <authorList>
            <consortium name="The Broad Institute Genomics Platform"/>
            <consortium name="The Broad Institute Genome Sequencing Center for Infectious Disease"/>
            <person name="Wu L."/>
            <person name="Ma J."/>
        </authorList>
    </citation>
    <scope>NUCLEOTIDE SEQUENCE [LARGE SCALE GENOMIC DNA]</scope>
    <source>
        <strain evidence="3">JCM 14924</strain>
    </source>
</reference>
<organism evidence="2 3">
    <name type="scientific">Streptomyces bangladeshensis</name>
    <dbReference type="NCBI Taxonomy" id="295352"/>
    <lineage>
        <taxon>Bacteria</taxon>
        <taxon>Bacillati</taxon>
        <taxon>Actinomycetota</taxon>
        <taxon>Actinomycetes</taxon>
        <taxon>Kitasatosporales</taxon>
        <taxon>Streptomycetaceae</taxon>
        <taxon>Streptomyces</taxon>
    </lineage>
</organism>
<proteinExistence type="predicted"/>
<gene>
    <name evidence="2" type="ORF">GCM10009787_63750</name>
</gene>
<evidence type="ECO:0000313" key="3">
    <source>
        <dbReference type="Proteomes" id="UP001501391"/>
    </source>
</evidence>
<evidence type="ECO:0000256" key="1">
    <source>
        <dbReference type="SAM" id="SignalP"/>
    </source>
</evidence>
<accession>A0ABP5NTU2</accession>
<protein>
    <submittedName>
        <fullName evidence="2">Uncharacterized protein</fullName>
    </submittedName>
</protein>
<sequence>MRARLLLTGITLGATVLVGGATAAQAAPAASQAGTTSTATAAAGRWVYDGSYSESVCYSLAASYAGPAYCTPNGSKWALFIWVED</sequence>
<evidence type="ECO:0000313" key="2">
    <source>
        <dbReference type="EMBL" id="GAA2202899.1"/>
    </source>
</evidence>
<feature type="signal peptide" evidence="1">
    <location>
        <begin position="1"/>
        <end position="26"/>
    </location>
</feature>